<evidence type="ECO:0000313" key="2">
    <source>
        <dbReference type="EnsemblMetazoa" id="PPA39434.1"/>
    </source>
</evidence>
<sequence>MLLSPLYPIIFHPIPTVSLLLLAHMCSLCALSVLFAPPPPSLIPSSHFRVFPHSSPMWSSLYWPTALLLTFLALSGADEAPSFNSYDPDFGVFLGELPNLADGDVSGRVYVINDTALQIVNFTYNGNAPDLYFWLDKESTPTTGGVKIPSFEFGITPLGPYENAERVVLLLPGAHKISHFKSFSLFCFRFEHNFSSLLIPDALQIPKTQFLSAELKGSRYNVGSGPILVLDRRTIKVFGFTFEGDKAPDGYFFVGRGPNVNHDSGVKVPIKGRDTTELISAMTERYRGGQDIILILPEEYDIEHIDWLAIYCYKFRVDFGHVTVSNISQRIPPFVPAQKRFDEIDNSKVEKWPALTLLGNDNRLNFTFQLGPPGGKKGYAALTASRPFKYVWYVNGYLADVYLKRGSTYTFIVEGGNDKTTSDFYNPLYISDDPYGGYDRLSADEKASVKIHSSSDASTHVGRLCVWTADSDVNPDSFSNFVDFRNSLDLKCDDKKAHSFTFTPDEHSPSTLYFNSFSSYNMGYKLHIVDELPALEDWTEEPYDYEHWRLEKLSHGSLAASSSLLIFPISFIVLLAPALF</sequence>
<organism evidence="2 3">
    <name type="scientific">Pristionchus pacificus</name>
    <name type="common">Parasitic nematode worm</name>
    <dbReference type="NCBI Taxonomy" id="54126"/>
    <lineage>
        <taxon>Eukaryota</taxon>
        <taxon>Metazoa</taxon>
        <taxon>Ecdysozoa</taxon>
        <taxon>Nematoda</taxon>
        <taxon>Chromadorea</taxon>
        <taxon>Rhabditida</taxon>
        <taxon>Rhabditina</taxon>
        <taxon>Diplogasteromorpha</taxon>
        <taxon>Diplogasteroidea</taxon>
        <taxon>Neodiplogasteridae</taxon>
        <taxon>Pristionchus</taxon>
    </lineage>
</organism>
<gene>
    <name evidence="2" type="primary">WBGene00277803</name>
</gene>
<keyword evidence="1" id="KW-0677">Repeat</keyword>
<reference evidence="3" key="1">
    <citation type="journal article" date="2008" name="Nat. Genet.">
        <title>The Pristionchus pacificus genome provides a unique perspective on nematode lifestyle and parasitism.</title>
        <authorList>
            <person name="Dieterich C."/>
            <person name="Clifton S.W."/>
            <person name="Schuster L.N."/>
            <person name="Chinwalla A."/>
            <person name="Delehaunty K."/>
            <person name="Dinkelacker I."/>
            <person name="Fulton L."/>
            <person name="Fulton R."/>
            <person name="Godfrey J."/>
            <person name="Minx P."/>
            <person name="Mitreva M."/>
            <person name="Roeseler W."/>
            <person name="Tian H."/>
            <person name="Witte H."/>
            <person name="Yang S.P."/>
            <person name="Wilson R.K."/>
            <person name="Sommer R.J."/>
        </authorList>
    </citation>
    <scope>NUCLEOTIDE SEQUENCE [LARGE SCALE GENOMIC DNA]</scope>
    <source>
        <strain evidence="3">PS312</strain>
    </source>
</reference>
<dbReference type="InterPro" id="IPR052126">
    <property type="entry name" value="Spindle_Org/Thrombomodulin"/>
</dbReference>
<protein>
    <submittedName>
        <fullName evidence="2">Uncharacterized protein</fullName>
    </submittedName>
</protein>
<proteinExistence type="predicted"/>
<dbReference type="OrthoDB" id="2448405at2759"/>
<dbReference type="EnsemblMetazoa" id="PPA39434.1">
    <property type="protein sequence ID" value="PPA39434.1"/>
    <property type="gene ID" value="WBGene00277803"/>
</dbReference>
<dbReference type="AlphaFoldDB" id="A0A2A6D0X5"/>
<dbReference type="InterPro" id="IPR019545">
    <property type="entry name" value="DM13_domain"/>
</dbReference>
<name>A0A2A6D0X5_PRIPA</name>
<dbReference type="PANTHER" id="PTHR24036:SF5">
    <property type="entry name" value="THROMBOMODULIN"/>
    <property type="match status" value="1"/>
</dbReference>
<dbReference type="PROSITE" id="PS51549">
    <property type="entry name" value="DM13"/>
    <property type="match status" value="2"/>
</dbReference>
<dbReference type="Pfam" id="PF10517">
    <property type="entry name" value="DM13"/>
    <property type="match status" value="2"/>
</dbReference>
<reference evidence="2" key="2">
    <citation type="submission" date="2022-06" db="UniProtKB">
        <authorList>
            <consortium name="EnsemblMetazoa"/>
        </authorList>
    </citation>
    <scope>IDENTIFICATION</scope>
    <source>
        <strain evidence="2">PS312</strain>
    </source>
</reference>
<dbReference type="SMART" id="SM00686">
    <property type="entry name" value="DM13"/>
    <property type="match status" value="2"/>
</dbReference>
<evidence type="ECO:0000313" key="3">
    <source>
        <dbReference type="Proteomes" id="UP000005239"/>
    </source>
</evidence>
<accession>A0A8R1USJ1</accession>
<keyword evidence="3" id="KW-1185">Reference proteome</keyword>
<dbReference type="PANTHER" id="PTHR24036">
    <property type="entry name" value="SKELETOR-RELATED"/>
    <property type="match status" value="1"/>
</dbReference>
<dbReference type="Proteomes" id="UP000005239">
    <property type="component" value="Unassembled WGS sequence"/>
</dbReference>
<accession>A0A2A6D0X5</accession>
<evidence type="ECO:0000256" key="1">
    <source>
        <dbReference type="ARBA" id="ARBA00022737"/>
    </source>
</evidence>